<dbReference type="InterPro" id="IPR039537">
    <property type="entry name" value="Retrotran_Ty1/copia-like"/>
</dbReference>
<comment type="caution">
    <text evidence="3">The sequence shown here is derived from an EMBL/GenBank/DDBJ whole genome shotgun (WGS) entry which is preliminary data.</text>
</comment>
<evidence type="ECO:0000313" key="3">
    <source>
        <dbReference type="EMBL" id="RDX81496.1"/>
    </source>
</evidence>
<feature type="non-terminal residue" evidence="3">
    <location>
        <position position="1"/>
    </location>
</feature>
<keyword evidence="1" id="KW-0812">Transmembrane</keyword>
<dbReference type="Proteomes" id="UP000257109">
    <property type="component" value="Unassembled WGS sequence"/>
</dbReference>
<proteinExistence type="predicted"/>
<accession>A0A371FT67</accession>
<evidence type="ECO:0000313" key="4">
    <source>
        <dbReference type="Proteomes" id="UP000257109"/>
    </source>
</evidence>
<keyword evidence="1" id="KW-0472">Membrane</keyword>
<dbReference type="Pfam" id="PF13976">
    <property type="entry name" value="gag_pre-integrs"/>
    <property type="match status" value="1"/>
</dbReference>
<dbReference type="InterPro" id="IPR025724">
    <property type="entry name" value="GAG-pre-integrase_dom"/>
</dbReference>
<feature type="domain" description="Integrase catalytic" evidence="2">
    <location>
        <begin position="57"/>
        <end position="181"/>
    </location>
</feature>
<dbReference type="AlphaFoldDB" id="A0A371FT67"/>
<feature type="non-terminal residue" evidence="3">
    <location>
        <position position="181"/>
    </location>
</feature>
<keyword evidence="1" id="KW-1133">Transmembrane helix</keyword>
<dbReference type="OrthoDB" id="1743371at2759"/>
<dbReference type="PANTHER" id="PTHR42648:SF26">
    <property type="entry name" value="INTEGRASE CATALYTIC DOMAIN-CONTAINING PROTEIN"/>
    <property type="match status" value="1"/>
</dbReference>
<dbReference type="GO" id="GO:0003676">
    <property type="term" value="F:nucleic acid binding"/>
    <property type="evidence" value="ECO:0007669"/>
    <property type="project" value="InterPro"/>
</dbReference>
<dbReference type="InterPro" id="IPR036397">
    <property type="entry name" value="RNaseH_sf"/>
</dbReference>
<evidence type="ECO:0000259" key="2">
    <source>
        <dbReference type="PROSITE" id="PS50994"/>
    </source>
</evidence>
<reference evidence="3" key="1">
    <citation type="submission" date="2018-05" db="EMBL/GenBank/DDBJ databases">
        <title>Draft genome of Mucuna pruriens seed.</title>
        <authorList>
            <person name="Nnadi N.E."/>
            <person name="Vos R."/>
            <person name="Hasami M.H."/>
            <person name="Devisetty U.K."/>
            <person name="Aguiy J.C."/>
        </authorList>
    </citation>
    <scope>NUCLEOTIDE SEQUENCE [LARGE SCALE GENOMIC DNA]</scope>
    <source>
        <strain evidence="3">JCA_2017</strain>
    </source>
</reference>
<dbReference type="PANTHER" id="PTHR42648">
    <property type="entry name" value="TRANSPOSASE, PUTATIVE-RELATED"/>
    <property type="match status" value="1"/>
</dbReference>
<dbReference type="Gene3D" id="3.30.420.10">
    <property type="entry name" value="Ribonuclease H-like superfamily/Ribonuclease H"/>
    <property type="match status" value="1"/>
</dbReference>
<sequence>IQPFSTWHHKLGHPSSKIIKHLTNSHHIPIKISSSTNCISCHCAKSHKLPFSYHSLSSKRPLKLIYSDVWDLAPVKSLDGFLYYLIFVDHYSKYVWLYQMKNKSHVFSIFIRFKALVENILTYLLFLYSLTTVSFFSTHGISHLSSPPHTPELNGTAKRRYRHMVETGRTLHHHALLPSNL</sequence>
<dbReference type="GO" id="GO:0015074">
    <property type="term" value="P:DNA integration"/>
    <property type="evidence" value="ECO:0007669"/>
    <property type="project" value="InterPro"/>
</dbReference>
<name>A0A371FT67_MUCPR</name>
<protein>
    <recommendedName>
        <fullName evidence="2">Integrase catalytic domain-containing protein</fullName>
    </recommendedName>
</protein>
<keyword evidence="4" id="KW-1185">Reference proteome</keyword>
<dbReference type="PROSITE" id="PS50994">
    <property type="entry name" value="INTEGRASE"/>
    <property type="match status" value="1"/>
</dbReference>
<organism evidence="3 4">
    <name type="scientific">Mucuna pruriens</name>
    <name type="common">Velvet bean</name>
    <name type="synonym">Dolichos pruriens</name>
    <dbReference type="NCBI Taxonomy" id="157652"/>
    <lineage>
        <taxon>Eukaryota</taxon>
        <taxon>Viridiplantae</taxon>
        <taxon>Streptophyta</taxon>
        <taxon>Embryophyta</taxon>
        <taxon>Tracheophyta</taxon>
        <taxon>Spermatophyta</taxon>
        <taxon>Magnoliopsida</taxon>
        <taxon>eudicotyledons</taxon>
        <taxon>Gunneridae</taxon>
        <taxon>Pentapetalae</taxon>
        <taxon>rosids</taxon>
        <taxon>fabids</taxon>
        <taxon>Fabales</taxon>
        <taxon>Fabaceae</taxon>
        <taxon>Papilionoideae</taxon>
        <taxon>50 kb inversion clade</taxon>
        <taxon>NPAAA clade</taxon>
        <taxon>indigoferoid/millettioid clade</taxon>
        <taxon>Phaseoleae</taxon>
        <taxon>Mucuna</taxon>
    </lineage>
</organism>
<evidence type="ECO:0000256" key="1">
    <source>
        <dbReference type="SAM" id="Phobius"/>
    </source>
</evidence>
<dbReference type="InterPro" id="IPR012337">
    <property type="entry name" value="RNaseH-like_sf"/>
</dbReference>
<feature type="transmembrane region" description="Helical" evidence="1">
    <location>
        <begin position="120"/>
        <end position="141"/>
    </location>
</feature>
<dbReference type="STRING" id="157652.A0A371FT67"/>
<dbReference type="InterPro" id="IPR001584">
    <property type="entry name" value="Integrase_cat-core"/>
</dbReference>
<dbReference type="EMBL" id="QJKJ01007911">
    <property type="protein sequence ID" value="RDX81496.1"/>
    <property type="molecule type" value="Genomic_DNA"/>
</dbReference>
<feature type="transmembrane region" description="Helical" evidence="1">
    <location>
        <begin position="81"/>
        <end position="99"/>
    </location>
</feature>
<gene>
    <name evidence="3" type="ORF">CR513_37820</name>
</gene>
<dbReference type="SUPFAM" id="SSF53098">
    <property type="entry name" value="Ribonuclease H-like"/>
    <property type="match status" value="1"/>
</dbReference>